<feature type="transmembrane region" description="Helical" evidence="7">
    <location>
        <begin position="917"/>
        <end position="936"/>
    </location>
</feature>
<evidence type="ECO:0000313" key="10">
    <source>
        <dbReference type="Proteomes" id="UP001054252"/>
    </source>
</evidence>
<feature type="transmembrane region" description="Helical" evidence="7">
    <location>
        <begin position="696"/>
        <end position="716"/>
    </location>
</feature>
<accession>A0AAV5J2U4</accession>
<reference evidence="9 10" key="1">
    <citation type="journal article" date="2021" name="Commun. Biol.">
        <title>The genome of Shorea leprosula (Dipterocarpaceae) highlights the ecological relevance of drought in aseasonal tropical rainforests.</title>
        <authorList>
            <person name="Ng K.K.S."/>
            <person name="Kobayashi M.J."/>
            <person name="Fawcett J.A."/>
            <person name="Hatakeyama M."/>
            <person name="Paape T."/>
            <person name="Ng C.H."/>
            <person name="Ang C.C."/>
            <person name="Tnah L.H."/>
            <person name="Lee C.T."/>
            <person name="Nishiyama T."/>
            <person name="Sese J."/>
            <person name="O'Brien M.J."/>
            <person name="Copetti D."/>
            <person name="Mohd Noor M.I."/>
            <person name="Ong R.C."/>
            <person name="Putra M."/>
            <person name="Sireger I.Z."/>
            <person name="Indrioko S."/>
            <person name="Kosugi Y."/>
            <person name="Izuno A."/>
            <person name="Isagi Y."/>
            <person name="Lee S.L."/>
            <person name="Shimizu K.K."/>
        </authorList>
    </citation>
    <scope>NUCLEOTIDE SEQUENCE [LARGE SCALE GENOMIC DNA]</scope>
    <source>
        <strain evidence="9">214</strain>
    </source>
</reference>
<keyword evidence="10" id="KW-1185">Reference proteome</keyword>
<dbReference type="SUPFAM" id="SSF56672">
    <property type="entry name" value="DNA/RNA polymerases"/>
    <property type="match status" value="1"/>
</dbReference>
<protein>
    <recommendedName>
        <fullName evidence="8">Integrase catalytic domain-containing protein</fullName>
    </recommendedName>
</protein>
<sequence>MSQGSSLPSSSWFVDSRCTNHMARDENFFIEMDKSIITNVKLGNGTVVRSQGKGTAVIQTKIGKMHKLPFPMNKSFRATQKLELVHTDICGPMRTPSLSQNRYFILFIDDFTRMTWVYFLGSKGQALPVFKKFKALVENQSGCRIKKLRSDNGKEYTSNDFNLFCEEAGVDHQLTVSYTPQQNGITERKNRTVMEMARCMLAEKKLPKCFWTEAVYTAVYLLNGLPTKAVKGMTPIEAWYDKKPSADHLKVFGSICYNHVPTAKRGKLDEKAEIRIFIGYATQAKGYKVYDPISKKVNVHKDAVFDESAHWNWDAGKIEKGSNKQCEAGSDVVSSSEIAEVDDDSPVLKTKSLAEIYAKCNLASAEPNCFKEAAKQQVWIDAMKEELSMIEKNQTWCLIPKPDDKKPIGVKWVFQTKLNPDGSIHKHKARLVVKGYAQQPGVDYGETYAPVARHDTVRLLIALAANLGWKLFHMDVKSAFLNGVLQEEIYVEQPPGFEIAGKEDYVYKLNKALRSTEEATLYVKGSSSESQLILSLYVDDLLLTRNDLKLMEQFKKVMMQEFAMTNLGETKYFLGLEAQQLSKGIFICQRKYALDILKKFEMESCKPVATPLDIKKGWTVSDAVNHKGCLANRAKTSGWLPAALILVNLVTYLVGTMHLPIATSANIVTDFLGTSFLLCLLGGFLADSFLGRYKTIAIFATIQALGTGTLSLAAKLPQLRPPPCHPTMNHACKQANGFQMGILYVALYLIALGTGGLKSSVSEFGSDQFDEKDEKEKSQMAYFFNSNKRYRYKKSMGSPIVHIFQVIVAAIRKRNIGLPFNADLLYVDCPEASRIQHTDQLRFLDKAAIVAEGDFDGTTGSSPTIGNYARSIGNFQIPAGSLTVFFIVAIMITLAVYDRVIMPLWKKWKGKPGFTNLQRMAIGLILSVFGMAAAALTERKRLSVARTSSTPTLPISVFWLIPQFFLVGSGEAFIYTGQLDFFITQSPIGMKIMSTGLFLTTVSLGFFVSSFLVAVVKKVTEGEDGQGWLADNINHGRLDCFYGLLAMLGIINFVIYLICAVWYRPRKPKADPNAGNIVDGSCAEEMC</sequence>
<gene>
    <name evidence="9" type="ORF">SLEP1_g18275</name>
</gene>
<comment type="caution">
    <text evidence="9">The sequence shown here is derived from an EMBL/GenBank/DDBJ whole genome shotgun (WGS) entry which is preliminary data.</text>
</comment>
<comment type="similarity">
    <text evidence="2">Belongs to the major facilitator superfamily. Proton-dependent oligopeptide transporter (POT/PTR) (TC 2.A.17) family.</text>
</comment>
<evidence type="ECO:0000256" key="6">
    <source>
        <dbReference type="ARBA" id="ARBA00023136"/>
    </source>
</evidence>
<dbReference type="GO" id="GO:0006857">
    <property type="term" value="P:oligopeptide transport"/>
    <property type="evidence" value="ECO:0007669"/>
    <property type="project" value="InterPro"/>
</dbReference>
<feature type="domain" description="Integrase catalytic" evidence="8">
    <location>
        <begin position="77"/>
        <end position="243"/>
    </location>
</feature>
<dbReference type="InterPro" id="IPR036259">
    <property type="entry name" value="MFS_trans_sf"/>
</dbReference>
<evidence type="ECO:0000256" key="3">
    <source>
        <dbReference type="ARBA" id="ARBA00022692"/>
    </source>
</evidence>
<dbReference type="SUPFAM" id="SSF103473">
    <property type="entry name" value="MFS general substrate transporter"/>
    <property type="match status" value="2"/>
</dbReference>
<dbReference type="PANTHER" id="PTHR11654">
    <property type="entry name" value="OLIGOPEPTIDE TRANSPORTER-RELATED"/>
    <property type="match status" value="1"/>
</dbReference>
<evidence type="ECO:0000313" key="9">
    <source>
        <dbReference type="EMBL" id="GKV06374.1"/>
    </source>
</evidence>
<dbReference type="Gene3D" id="1.20.1250.20">
    <property type="entry name" value="MFS general substrate transporter like domains"/>
    <property type="match status" value="2"/>
</dbReference>
<dbReference type="GO" id="GO:0022857">
    <property type="term" value="F:transmembrane transporter activity"/>
    <property type="evidence" value="ECO:0007669"/>
    <property type="project" value="InterPro"/>
</dbReference>
<feature type="transmembrane region" description="Helical" evidence="7">
    <location>
        <begin position="671"/>
        <end position="690"/>
    </location>
</feature>
<dbReference type="GO" id="GO:0003676">
    <property type="term" value="F:nucleic acid binding"/>
    <property type="evidence" value="ECO:0007669"/>
    <property type="project" value="InterPro"/>
</dbReference>
<dbReference type="Proteomes" id="UP001054252">
    <property type="component" value="Unassembled WGS sequence"/>
</dbReference>
<dbReference type="InterPro" id="IPR012337">
    <property type="entry name" value="RNaseH-like_sf"/>
</dbReference>
<proteinExistence type="inferred from homology"/>
<dbReference type="PROSITE" id="PS01022">
    <property type="entry name" value="PTR2_1"/>
    <property type="match status" value="1"/>
</dbReference>
<dbReference type="SUPFAM" id="SSF53098">
    <property type="entry name" value="Ribonuclease H-like"/>
    <property type="match status" value="1"/>
</dbReference>
<comment type="subcellular location">
    <subcellularLocation>
        <location evidence="1">Membrane</location>
        <topology evidence="1">Multi-pass membrane protein</topology>
    </subcellularLocation>
</comment>
<dbReference type="EMBL" id="BPVZ01000025">
    <property type="protein sequence ID" value="GKV06374.1"/>
    <property type="molecule type" value="Genomic_DNA"/>
</dbReference>
<dbReference type="InterPro" id="IPR001584">
    <property type="entry name" value="Integrase_cat-core"/>
</dbReference>
<dbReference type="GO" id="GO:0015074">
    <property type="term" value="P:DNA integration"/>
    <property type="evidence" value="ECO:0007669"/>
    <property type="project" value="InterPro"/>
</dbReference>
<dbReference type="Pfam" id="PF00665">
    <property type="entry name" value="rve"/>
    <property type="match status" value="1"/>
</dbReference>
<dbReference type="InterPro" id="IPR043502">
    <property type="entry name" value="DNA/RNA_pol_sf"/>
</dbReference>
<keyword evidence="3 7" id="KW-0812">Transmembrane</keyword>
<evidence type="ECO:0000256" key="2">
    <source>
        <dbReference type="ARBA" id="ARBA00005982"/>
    </source>
</evidence>
<evidence type="ECO:0000256" key="5">
    <source>
        <dbReference type="ARBA" id="ARBA00022989"/>
    </source>
</evidence>
<dbReference type="GO" id="GO:0016020">
    <property type="term" value="C:membrane"/>
    <property type="evidence" value="ECO:0007669"/>
    <property type="project" value="UniProtKB-SubCell"/>
</dbReference>
<dbReference type="InterPro" id="IPR018456">
    <property type="entry name" value="PTR2_symporter_CS"/>
</dbReference>
<dbReference type="InterPro" id="IPR036397">
    <property type="entry name" value="RNaseH_sf"/>
</dbReference>
<dbReference type="PROSITE" id="PS50994">
    <property type="entry name" value="INTEGRASE"/>
    <property type="match status" value="1"/>
</dbReference>
<name>A0AAV5J2U4_9ROSI</name>
<keyword evidence="4" id="KW-0378">Hydrolase</keyword>
<dbReference type="GO" id="GO:0004190">
    <property type="term" value="F:aspartic-type endopeptidase activity"/>
    <property type="evidence" value="ECO:0007669"/>
    <property type="project" value="UniProtKB-KW"/>
</dbReference>
<keyword evidence="4" id="KW-0064">Aspartyl protease</keyword>
<evidence type="ECO:0000256" key="1">
    <source>
        <dbReference type="ARBA" id="ARBA00004141"/>
    </source>
</evidence>
<organism evidence="9 10">
    <name type="scientific">Rubroshorea leprosula</name>
    <dbReference type="NCBI Taxonomy" id="152421"/>
    <lineage>
        <taxon>Eukaryota</taxon>
        <taxon>Viridiplantae</taxon>
        <taxon>Streptophyta</taxon>
        <taxon>Embryophyta</taxon>
        <taxon>Tracheophyta</taxon>
        <taxon>Spermatophyta</taxon>
        <taxon>Magnoliopsida</taxon>
        <taxon>eudicotyledons</taxon>
        <taxon>Gunneridae</taxon>
        <taxon>Pentapetalae</taxon>
        <taxon>rosids</taxon>
        <taxon>malvids</taxon>
        <taxon>Malvales</taxon>
        <taxon>Dipterocarpaceae</taxon>
        <taxon>Rubroshorea</taxon>
    </lineage>
</organism>
<dbReference type="InterPro" id="IPR000109">
    <property type="entry name" value="POT_fam"/>
</dbReference>
<evidence type="ECO:0000259" key="8">
    <source>
        <dbReference type="PROSITE" id="PS50994"/>
    </source>
</evidence>
<dbReference type="Pfam" id="PF25597">
    <property type="entry name" value="SH3_retrovirus"/>
    <property type="match status" value="1"/>
</dbReference>
<dbReference type="Pfam" id="PF07727">
    <property type="entry name" value="RVT_2"/>
    <property type="match status" value="2"/>
</dbReference>
<dbReference type="InterPro" id="IPR057670">
    <property type="entry name" value="SH3_retrovirus"/>
</dbReference>
<feature type="transmembrane region" description="Helical" evidence="7">
    <location>
        <begin position="956"/>
        <end position="975"/>
    </location>
</feature>
<feature type="transmembrane region" description="Helical" evidence="7">
    <location>
        <begin position="877"/>
        <end position="897"/>
    </location>
</feature>
<dbReference type="Gene3D" id="3.30.420.10">
    <property type="entry name" value="Ribonuclease H-like superfamily/Ribonuclease H"/>
    <property type="match status" value="1"/>
</dbReference>
<dbReference type="AlphaFoldDB" id="A0AAV5J2U4"/>
<dbReference type="InterPro" id="IPR013103">
    <property type="entry name" value="RVT_2"/>
</dbReference>
<keyword evidence="6 7" id="KW-0472">Membrane</keyword>
<dbReference type="Pfam" id="PF00854">
    <property type="entry name" value="PTR2"/>
    <property type="match status" value="2"/>
</dbReference>
<feature type="transmembrane region" description="Helical" evidence="7">
    <location>
        <begin position="996"/>
        <end position="1016"/>
    </location>
</feature>
<evidence type="ECO:0000256" key="4">
    <source>
        <dbReference type="ARBA" id="ARBA00022750"/>
    </source>
</evidence>
<dbReference type="Pfam" id="PF22936">
    <property type="entry name" value="Pol_BBD"/>
    <property type="match status" value="1"/>
</dbReference>
<evidence type="ECO:0000256" key="7">
    <source>
        <dbReference type="SAM" id="Phobius"/>
    </source>
</evidence>
<keyword evidence="4" id="KW-0645">Protease</keyword>
<feature type="transmembrane region" description="Helical" evidence="7">
    <location>
        <begin position="737"/>
        <end position="757"/>
    </location>
</feature>
<feature type="transmembrane region" description="Helical" evidence="7">
    <location>
        <begin position="639"/>
        <end position="659"/>
    </location>
</feature>
<dbReference type="InterPro" id="IPR054722">
    <property type="entry name" value="PolX-like_BBD"/>
</dbReference>
<keyword evidence="5 7" id="KW-1133">Transmembrane helix</keyword>
<feature type="transmembrane region" description="Helical" evidence="7">
    <location>
        <begin position="1041"/>
        <end position="1063"/>
    </location>
</feature>